<dbReference type="EMBL" id="VTTN01000027">
    <property type="protein sequence ID" value="KAA0588442.1"/>
    <property type="molecule type" value="Genomic_DNA"/>
</dbReference>
<dbReference type="Proteomes" id="UP000324927">
    <property type="component" value="Unassembled WGS sequence"/>
</dbReference>
<dbReference type="InterPro" id="IPR037401">
    <property type="entry name" value="SnoaL-like"/>
</dbReference>
<protein>
    <submittedName>
        <fullName evidence="2">Nuclear transport factor 2 family protein</fullName>
    </submittedName>
</protein>
<gene>
    <name evidence="2" type="ORF">FZ942_33425</name>
</gene>
<dbReference type="Gene3D" id="3.10.450.50">
    <property type="match status" value="1"/>
</dbReference>
<evidence type="ECO:0000313" key="3">
    <source>
        <dbReference type="Proteomes" id="UP000324927"/>
    </source>
</evidence>
<feature type="domain" description="SnoaL-like" evidence="1">
    <location>
        <begin position="21"/>
        <end position="132"/>
    </location>
</feature>
<name>A0A5A9G4E7_AZOLI</name>
<keyword evidence="3" id="KW-1185">Reference proteome</keyword>
<sequence>MAVPRVRPGREQLSETSMKYEDYLAAYNLGDDARLIDTFFHPDAVIDGPDQSFATSADFLRMLQFVHHGVVETLTPLAVLESQDLIIAELNATFTARIERLDFPFASLGPGDNLTMRFFARYHLRAGKVARMSLACWLPAMRGLPAA</sequence>
<reference evidence="2 3" key="1">
    <citation type="submission" date="2019-08" db="EMBL/GenBank/DDBJ databases">
        <authorList>
            <person name="Grouzdev D."/>
            <person name="Tikhonova E."/>
            <person name="Kravchenko I."/>
        </authorList>
    </citation>
    <scope>NUCLEOTIDE SEQUENCE [LARGE SCALE GENOMIC DNA]</scope>
    <source>
        <strain evidence="2 3">59b</strain>
    </source>
</reference>
<dbReference type="OrthoDB" id="459617at2"/>
<dbReference type="SUPFAM" id="SSF54427">
    <property type="entry name" value="NTF2-like"/>
    <property type="match status" value="1"/>
</dbReference>
<comment type="caution">
    <text evidence="2">The sequence shown here is derived from an EMBL/GenBank/DDBJ whole genome shotgun (WGS) entry which is preliminary data.</text>
</comment>
<organism evidence="2 3">
    <name type="scientific">Azospirillum lipoferum</name>
    <dbReference type="NCBI Taxonomy" id="193"/>
    <lineage>
        <taxon>Bacteria</taxon>
        <taxon>Pseudomonadati</taxon>
        <taxon>Pseudomonadota</taxon>
        <taxon>Alphaproteobacteria</taxon>
        <taxon>Rhodospirillales</taxon>
        <taxon>Azospirillaceae</taxon>
        <taxon>Azospirillum</taxon>
    </lineage>
</organism>
<accession>A0A5A9G4E7</accession>
<dbReference type="InterPro" id="IPR032710">
    <property type="entry name" value="NTF2-like_dom_sf"/>
</dbReference>
<proteinExistence type="predicted"/>
<dbReference type="Pfam" id="PF12680">
    <property type="entry name" value="SnoaL_2"/>
    <property type="match status" value="1"/>
</dbReference>
<dbReference type="AlphaFoldDB" id="A0A5A9G4E7"/>
<evidence type="ECO:0000259" key="1">
    <source>
        <dbReference type="Pfam" id="PF12680"/>
    </source>
</evidence>
<evidence type="ECO:0000313" key="2">
    <source>
        <dbReference type="EMBL" id="KAA0588442.1"/>
    </source>
</evidence>